<sequence length="140" mass="15672">MSEIKIYTATPADLSPPVDSKSFCVDVVLAADYQALREQMVALAAENSTIKVMNDCLSEELRGYESDGEFEGPKMHLLWWKTETPATDRFIAEQQAIGLERFAEMYALEAAKESDYSTWKSFASNAASGYAQQLRNEVKL</sequence>
<evidence type="ECO:0000313" key="1">
    <source>
        <dbReference type="EMBL" id="POP42358.1"/>
    </source>
</evidence>
<evidence type="ECO:0000313" key="3">
    <source>
        <dbReference type="Proteomes" id="UP000237073"/>
    </source>
</evidence>
<comment type="caution">
    <text evidence="2">The sequence shown here is derived from an EMBL/GenBank/DDBJ whole genome shotgun (WGS) entry which is preliminary data.</text>
</comment>
<proteinExistence type="predicted"/>
<keyword evidence="3" id="KW-1185">Reference proteome</keyword>
<evidence type="ECO:0000313" key="2">
    <source>
        <dbReference type="EMBL" id="POP50547.1"/>
    </source>
</evidence>
<reference evidence="3 4" key="1">
    <citation type="submission" date="2018-01" db="EMBL/GenBank/DDBJ databases">
        <title>Superficieibacter electus gen. nov., sp. nov., an extended-spectrum beta-lactamase possessing member of the Enterobacteriaceae family, isolated from intensive care unit surfaces.</title>
        <authorList>
            <person name="Potter R.F."/>
            <person name="D'Souza A.W."/>
        </authorList>
    </citation>
    <scope>NUCLEOTIDE SEQUENCE [LARGE SCALE GENOMIC DNA]</scope>
    <source>
        <strain evidence="2 4">BP-1</strain>
        <strain evidence="1 3">BP-2</strain>
    </source>
</reference>
<dbReference type="AlphaFoldDB" id="A0A2P5GVH1"/>
<dbReference type="Proteomes" id="UP000247005">
    <property type="component" value="Unassembled WGS sequence"/>
</dbReference>
<protein>
    <submittedName>
        <fullName evidence="2">Uncharacterized protein</fullName>
    </submittedName>
</protein>
<dbReference type="EMBL" id="PQGE01000020">
    <property type="protein sequence ID" value="POP42358.1"/>
    <property type="molecule type" value="Genomic_DNA"/>
</dbReference>
<dbReference type="EMBL" id="PQGD01000002">
    <property type="protein sequence ID" value="POP50547.1"/>
    <property type="molecule type" value="Genomic_DNA"/>
</dbReference>
<name>A0A2P5GVH1_9ENTR</name>
<evidence type="ECO:0000313" key="4">
    <source>
        <dbReference type="Proteomes" id="UP000247005"/>
    </source>
</evidence>
<dbReference type="OrthoDB" id="6615224at2"/>
<gene>
    <name evidence="2" type="ORF">CHU32_03745</name>
    <name evidence="1" type="ORF">CHU33_20030</name>
</gene>
<dbReference type="Proteomes" id="UP000237073">
    <property type="component" value="Unassembled WGS sequence"/>
</dbReference>
<dbReference type="RefSeq" id="WP_103677828.1">
    <property type="nucleotide sequence ID" value="NZ_PQGD01000002.1"/>
</dbReference>
<organism evidence="2 4">
    <name type="scientific">Superficieibacter electus</name>
    <dbReference type="NCBI Taxonomy" id="2022662"/>
    <lineage>
        <taxon>Bacteria</taxon>
        <taxon>Pseudomonadati</taxon>
        <taxon>Pseudomonadota</taxon>
        <taxon>Gammaproteobacteria</taxon>
        <taxon>Enterobacterales</taxon>
        <taxon>Enterobacteriaceae</taxon>
        <taxon>Superficieibacter</taxon>
    </lineage>
</organism>
<accession>A0A2P5GVH1</accession>